<protein>
    <submittedName>
        <fullName evidence="1">806_t:CDS:1</fullName>
    </submittedName>
</protein>
<organism evidence="1 2">
    <name type="scientific">Dentiscutata erythropus</name>
    <dbReference type="NCBI Taxonomy" id="1348616"/>
    <lineage>
        <taxon>Eukaryota</taxon>
        <taxon>Fungi</taxon>
        <taxon>Fungi incertae sedis</taxon>
        <taxon>Mucoromycota</taxon>
        <taxon>Glomeromycotina</taxon>
        <taxon>Glomeromycetes</taxon>
        <taxon>Diversisporales</taxon>
        <taxon>Gigasporaceae</taxon>
        <taxon>Dentiscutata</taxon>
    </lineage>
</organism>
<evidence type="ECO:0000313" key="1">
    <source>
        <dbReference type="EMBL" id="CAG8760418.1"/>
    </source>
</evidence>
<sequence>MNVKEEKDMCIKNIDKCEGRRRYLEENAEENDIESNNSIGKVDDRELDDLEAKIDYEEVNNARIERVDEVVNCCQNRAIDMLEAQLNVVLGKEEIVEYLLKVLSDDGFN</sequence>
<proteinExistence type="predicted"/>
<dbReference type="Proteomes" id="UP000789405">
    <property type="component" value="Unassembled WGS sequence"/>
</dbReference>
<comment type="caution">
    <text evidence="1">The sequence shown here is derived from an EMBL/GenBank/DDBJ whole genome shotgun (WGS) entry which is preliminary data.</text>
</comment>
<dbReference type="AlphaFoldDB" id="A0A9N9J5F9"/>
<accession>A0A9N9J5F9</accession>
<dbReference type="EMBL" id="CAJVPY010017116">
    <property type="protein sequence ID" value="CAG8760418.1"/>
    <property type="molecule type" value="Genomic_DNA"/>
</dbReference>
<keyword evidence="2" id="KW-1185">Reference proteome</keyword>
<evidence type="ECO:0000313" key="2">
    <source>
        <dbReference type="Proteomes" id="UP000789405"/>
    </source>
</evidence>
<gene>
    <name evidence="1" type="ORF">DERYTH_LOCUS17769</name>
</gene>
<reference evidence="1" key="1">
    <citation type="submission" date="2021-06" db="EMBL/GenBank/DDBJ databases">
        <authorList>
            <person name="Kallberg Y."/>
            <person name="Tangrot J."/>
            <person name="Rosling A."/>
        </authorList>
    </citation>
    <scope>NUCLEOTIDE SEQUENCE</scope>
    <source>
        <strain evidence="1">MA453B</strain>
    </source>
</reference>
<name>A0A9N9J5F9_9GLOM</name>